<dbReference type="EMBL" id="JADIMI010000066">
    <property type="protein sequence ID" value="MBO8452548.1"/>
    <property type="molecule type" value="Genomic_DNA"/>
</dbReference>
<dbReference type="PANTHER" id="PTHR43794:SF11">
    <property type="entry name" value="AMIDOHYDROLASE-RELATED DOMAIN-CONTAINING PROTEIN"/>
    <property type="match status" value="1"/>
</dbReference>
<comment type="caution">
    <text evidence="3">The sequence shown here is derived from an EMBL/GenBank/DDBJ whole genome shotgun (WGS) entry which is preliminary data.</text>
</comment>
<dbReference type="SUPFAM" id="SSF51556">
    <property type="entry name" value="Metallo-dependent hydrolases"/>
    <property type="match status" value="1"/>
</dbReference>
<sequence>MRRIAAKYVYTLDSFDPIVDGFVETEDDGTVIRTGKCDDLLSEPYFWDGAIMPGFVNAHCHVELSHLKGKFLKGSGMAGFIDQINALRDSSSREDKIKSLSLEMDRMWKSGVSAMADISNCDDSFAVKAESPMYTRTFIEVFGTEPHDCGKVIDGALKLRREAVEYGLDASITPHASYTMSPELVTAAATEGLFTGYLSYHSQESPQEEAMIASGTGEMAENRRRAGMSTPPVTGKPSLMYFIDRLLKVHPAPFREHILLVHNVCLDETAAQAALAVMDNVFWAVCPLSNLFIHNALPPIELMRRLGLDICIGTDSLSSNDDLDMVREMFCLQQNFPDVPVGEIFTWASLNGARFLGMDAELGTLLPGRRPGIAAISDIDASGRLTASSRSVRLI</sequence>
<gene>
    <name evidence="3" type="ORF">IAC06_06665</name>
</gene>
<dbReference type="PANTHER" id="PTHR43794">
    <property type="entry name" value="AMINOHYDROLASE SSNA-RELATED"/>
    <property type="match status" value="1"/>
</dbReference>
<dbReference type="GO" id="GO:0016810">
    <property type="term" value="F:hydrolase activity, acting on carbon-nitrogen (but not peptide) bonds"/>
    <property type="evidence" value="ECO:0007669"/>
    <property type="project" value="InterPro"/>
</dbReference>
<dbReference type="AlphaFoldDB" id="A0A9D9ERZ4"/>
<dbReference type="InterPro" id="IPR050287">
    <property type="entry name" value="MTA/SAH_deaminase"/>
</dbReference>
<keyword evidence="1" id="KW-0378">Hydrolase</keyword>
<dbReference type="Proteomes" id="UP000823661">
    <property type="component" value="Unassembled WGS sequence"/>
</dbReference>
<dbReference type="InterPro" id="IPR006680">
    <property type="entry name" value="Amidohydro-rel"/>
</dbReference>
<accession>A0A9D9ERZ4</accession>
<proteinExistence type="predicted"/>
<reference evidence="3" key="2">
    <citation type="journal article" date="2021" name="PeerJ">
        <title>Extensive microbial diversity within the chicken gut microbiome revealed by metagenomics and culture.</title>
        <authorList>
            <person name="Gilroy R."/>
            <person name="Ravi A."/>
            <person name="Getino M."/>
            <person name="Pursley I."/>
            <person name="Horton D.L."/>
            <person name="Alikhan N.F."/>
            <person name="Baker D."/>
            <person name="Gharbi K."/>
            <person name="Hall N."/>
            <person name="Watson M."/>
            <person name="Adriaenssens E.M."/>
            <person name="Foster-Nyarko E."/>
            <person name="Jarju S."/>
            <person name="Secka A."/>
            <person name="Antonio M."/>
            <person name="Oren A."/>
            <person name="Chaudhuri R.R."/>
            <person name="La Ragione R."/>
            <person name="Hildebrand F."/>
            <person name="Pallen M.J."/>
        </authorList>
    </citation>
    <scope>NUCLEOTIDE SEQUENCE</scope>
    <source>
        <strain evidence="3">B1-20833</strain>
    </source>
</reference>
<evidence type="ECO:0000256" key="1">
    <source>
        <dbReference type="ARBA" id="ARBA00022801"/>
    </source>
</evidence>
<dbReference type="SUPFAM" id="SSF51338">
    <property type="entry name" value="Composite domain of metallo-dependent hydrolases"/>
    <property type="match status" value="1"/>
</dbReference>
<name>A0A9D9ERZ4_9BACT</name>
<evidence type="ECO:0000259" key="2">
    <source>
        <dbReference type="Pfam" id="PF01979"/>
    </source>
</evidence>
<organism evidence="3 4">
    <name type="scientific">Candidatus Cryptobacteroides intestinavium</name>
    <dbReference type="NCBI Taxonomy" id="2840766"/>
    <lineage>
        <taxon>Bacteria</taxon>
        <taxon>Pseudomonadati</taxon>
        <taxon>Bacteroidota</taxon>
        <taxon>Bacteroidia</taxon>
        <taxon>Bacteroidales</taxon>
        <taxon>Candidatus Cryptobacteroides</taxon>
    </lineage>
</organism>
<dbReference type="Pfam" id="PF01979">
    <property type="entry name" value="Amidohydro_1"/>
    <property type="match status" value="1"/>
</dbReference>
<evidence type="ECO:0000313" key="3">
    <source>
        <dbReference type="EMBL" id="MBO8452548.1"/>
    </source>
</evidence>
<dbReference type="InterPro" id="IPR032466">
    <property type="entry name" value="Metal_Hydrolase"/>
</dbReference>
<reference evidence="3" key="1">
    <citation type="submission" date="2020-10" db="EMBL/GenBank/DDBJ databases">
        <authorList>
            <person name="Gilroy R."/>
        </authorList>
    </citation>
    <scope>NUCLEOTIDE SEQUENCE</scope>
    <source>
        <strain evidence="3">B1-20833</strain>
    </source>
</reference>
<dbReference type="Gene3D" id="3.20.20.140">
    <property type="entry name" value="Metal-dependent hydrolases"/>
    <property type="match status" value="1"/>
</dbReference>
<dbReference type="InterPro" id="IPR011059">
    <property type="entry name" value="Metal-dep_hydrolase_composite"/>
</dbReference>
<feature type="domain" description="Amidohydrolase-related" evidence="2">
    <location>
        <begin position="51"/>
        <end position="376"/>
    </location>
</feature>
<evidence type="ECO:0000313" key="4">
    <source>
        <dbReference type="Proteomes" id="UP000823661"/>
    </source>
</evidence>
<protein>
    <submittedName>
        <fullName evidence="3">Amidohydrolase family protein</fullName>
    </submittedName>
</protein>